<dbReference type="Pfam" id="PF01809">
    <property type="entry name" value="YidD"/>
    <property type="match status" value="1"/>
</dbReference>
<organism evidence="2 3">
    <name type="scientific">Pseudolactococcus piscium MKFS47</name>
    <dbReference type="NCBI Taxonomy" id="297352"/>
    <lineage>
        <taxon>Bacteria</taxon>
        <taxon>Bacillati</taxon>
        <taxon>Bacillota</taxon>
        <taxon>Bacilli</taxon>
        <taxon>Lactobacillales</taxon>
        <taxon>Streptococcaceae</taxon>
        <taxon>Pseudolactococcus</taxon>
    </lineage>
</organism>
<evidence type="ECO:0000313" key="2">
    <source>
        <dbReference type="EMBL" id="CEN28643.1"/>
    </source>
</evidence>
<keyword evidence="1" id="KW-0472">Membrane</keyword>
<protein>
    <recommendedName>
        <fullName evidence="1">Putative membrane protein insertion efficiency factor</fullName>
    </recommendedName>
</protein>
<dbReference type="SMART" id="SM01234">
    <property type="entry name" value="Haemolytic"/>
    <property type="match status" value="1"/>
</dbReference>
<comment type="function">
    <text evidence="1">Could be involved in insertion of integral membrane proteins into the membrane.</text>
</comment>
<dbReference type="HOGENOM" id="CLU_144811_5_2_9"/>
<evidence type="ECO:0000256" key="1">
    <source>
        <dbReference type="HAMAP-Rule" id="MF_00386"/>
    </source>
</evidence>
<gene>
    <name evidence="2" type="ORF">LACPI_1443</name>
</gene>
<dbReference type="Proteomes" id="UP000033166">
    <property type="component" value="Chromosome I"/>
</dbReference>
<comment type="similarity">
    <text evidence="1">Belongs to the UPF0161 family.</text>
</comment>
<name>A0A0D6DXF5_9LACT</name>
<dbReference type="KEGG" id="lpk:LACPI_1443"/>
<accession>A0A0D6DXF5</accession>
<dbReference type="GO" id="GO:0005886">
    <property type="term" value="C:plasma membrane"/>
    <property type="evidence" value="ECO:0007669"/>
    <property type="project" value="UniProtKB-SubCell"/>
</dbReference>
<dbReference type="HAMAP" id="MF_00386">
    <property type="entry name" value="UPF0161_YidD"/>
    <property type="match status" value="1"/>
</dbReference>
<dbReference type="AlphaFoldDB" id="A0A0D6DXF5"/>
<dbReference type="PANTHER" id="PTHR33383">
    <property type="entry name" value="MEMBRANE PROTEIN INSERTION EFFICIENCY FACTOR-RELATED"/>
    <property type="match status" value="1"/>
</dbReference>
<reference evidence="3" key="1">
    <citation type="submission" date="2015-01" db="EMBL/GenBank/DDBJ databases">
        <authorList>
            <person name="Andreevskaya M."/>
        </authorList>
    </citation>
    <scope>NUCLEOTIDE SEQUENCE [LARGE SCALE GENOMIC DNA]</scope>
    <source>
        <strain evidence="3">MKFS47</strain>
    </source>
</reference>
<comment type="subcellular location">
    <subcellularLocation>
        <location evidence="1">Cell membrane</location>
        <topology evidence="1">Peripheral membrane protein</topology>
        <orientation evidence="1">Cytoplasmic side</orientation>
    </subcellularLocation>
</comment>
<sequence length="93" mass="10406">MLKNIVNRILIAPVRLYQVAISPLLPSSCRYHPTCSNYMITAIHKHGILGVVMGTARILRCNPFVKGGIDYVPDHFSLKRNAVNPYSRSAKDI</sequence>
<keyword evidence="1" id="KW-1003">Cell membrane</keyword>
<dbReference type="InterPro" id="IPR002696">
    <property type="entry name" value="Membr_insert_effic_factor_YidD"/>
</dbReference>
<dbReference type="PANTHER" id="PTHR33383:SF1">
    <property type="entry name" value="MEMBRANE PROTEIN INSERTION EFFICIENCY FACTOR-RELATED"/>
    <property type="match status" value="1"/>
</dbReference>
<dbReference type="NCBIfam" id="TIGR00278">
    <property type="entry name" value="membrane protein insertion efficiency factor YidD"/>
    <property type="match status" value="1"/>
</dbReference>
<dbReference type="EMBL" id="LN774769">
    <property type="protein sequence ID" value="CEN28643.1"/>
    <property type="molecule type" value="Genomic_DNA"/>
</dbReference>
<dbReference type="STRING" id="1364.LP2241_30468"/>
<evidence type="ECO:0000313" key="3">
    <source>
        <dbReference type="Proteomes" id="UP000033166"/>
    </source>
</evidence>
<proteinExistence type="inferred from homology"/>